<dbReference type="Proteomes" id="UP000028981">
    <property type="component" value="Unassembled WGS sequence"/>
</dbReference>
<reference evidence="1 2" key="1">
    <citation type="submission" date="2014-08" db="EMBL/GenBank/DDBJ databases">
        <authorList>
            <person name="Hassan Y.I."/>
            <person name="Lepp D."/>
            <person name="Zhou T."/>
        </authorList>
    </citation>
    <scope>NUCLEOTIDE SEQUENCE [LARGE SCALE GENOMIC DNA]</scope>
    <source>
        <strain evidence="1 2">IFO13584</strain>
    </source>
</reference>
<sequence>MFLGTVSVGLAALFAKAVDEALGKTLTSTKSISSIAGWQDLIGGAHMDLQWERNYDGSPKTLVAFAPYEQIEHLRTVKTIGVTIGVSITGTF</sequence>
<evidence type="ECO:0000313" key="2">
    <source>
        <dbReference type="Proteomes" id="UP000028981"/>
    </source>
</evidence>
<dbReference type="EMBL" id="JQGC01000001">
    <property type="protein sequence ID" value="KFL32762.1"/>
    <property type="molecule type" value="Genomic_DNA"/>
</dbReference>
<accession>A0A087M7A9</accession>
<evidence type="ECO:0000313" key="1">
    <source>
        <dbReference type="EMBL" id="KFL32762.1"/>
    </source>
</evidence>
<proteinExistence type="predicted"/>
<gene>
    <name evidence="1" type="ORF">JP75_01000</name>
</gene>
<organism evidence="1 2">
    <name type="scientific">Devosia riboflavina</name>
    <dbReference type="NCBI Taxonomy" id="46914"/>
    <lineage>
        <taxon>Bacteria</taxon>
        <taxon>Pseudomonadati</taxon>
        <taxon>Pseudomonadota</taxon>
        <taxon>Alphaproteobacteria</taxon>
        <taxon>Hyphomicrobiales</taxon>
        <taxon>Devosiaceae</taxon>
        <taxon>Devosia</taxon>
    </lineage>
</organism>
<keyword evidence="2" id="KW-1185">Reference proteome</keyword>
<protein>
    <submittedName>
        <fullName evidence="1">Uncharacterized protein</fullName>
    </submittedName>
</protein>
<comment type="caution">
    <text evidence="1">The sequence shown here is derived from an EMBL/GenBank/DDBJ whole genome shotgun (WGS) entry which is preliminary data.</text>
</comment>
<name>A0A087M7A9_9HYPH</name>
<dbReference type="AlphaFoldDB" id="A0A087M7A9"/>